<accession>A0A1C5HTY2</accession>
<reference evidence="3" key="1">
    <citation type="submission" date="2016-06" db="EMBL/GenBank/DDBJ databases">
        <authorList>
            <person name="Varghese N."/>
            <person name="Submissions Spin"/>
        </authorList>
    </citation>
    <scope>NUCLEOTIDE SEQUENCE [LARGE SCALE GENOMIC DNA]</scope>
    <source>
        <strain evidence="3">DSM 45647</strain>
    </source>
</reference>
<dbReference type="Proteomes" id="UP000199360">
    <property type="component" value="Unassembled WGS sequence"/>
</dbReference>
<dbReference type="RefSeq" id="WP_139128646.1">
    <property type="nucleotide sequence ID" value="NZ_FMDM01000004.1"/>
</dbReference>
<keyword evidence="3" id="KW-1185">Reference proteome</keyword>
<dbReference type="OrthoDB" id="8611574at2"/>
<dbReference type="Gene3D" id="3.20.20.80">
    <property type="entry name" value="Glycosidases"/>
    <property type="match status" value="1"/>
</dbReference>
<dbReference type="STRING" id="745366.GA0070213_10415"/>
<protein>
    <submittedName>
        <fullName evidence="2">Uncharacterized protein</fullName>
    </submittedName>
</protein>
<evidence type="ECO:0000313" key="3">
    <source>
        <dbReference type="Proteomes" id="UP000199360"/>
    </source>
</evidence>
<proteinExistence type="predicted"/>
<sequence length="434" mass="45973">MFKRLAVAATVLVAVLSTASAASAAPRAAAVNDFSLTVTPAAVTAVAGYPARLTVRTATTSGAPQPVALRVTGLPAGVFGTVTPATVTSGASATVTVQTSVSARAGTFTLVIEGVGATLRHQASGRLSVRTPSAVRAAFYYPWFPEAWNQRGLNPYTNYLPSRGTYTVDETVVRDQVADMRYGGITVGIASWFGQGTTTDRHWPALVRGARDTGFAWAPYYEPEGRGRPTPDQIAADLHYLRVTYGGDRSSLAVLPGRGMVVFVYNAHDLTMADGCETVSRWIRARTLLQQLWGESIYLNLKVFTGYRGCAGSVTVDGWHQYAPARAESDFSGVPGGAYTVSPGFWKAGVTYGRSPFLARNLDRWRSGVTRMAASGAFWQLVTTYNEWGEGTSVESSVGCRGGAPAGTLCDWSDAGRSDFITALHAAPLPGSSG</sequence>
<keyword evidence="1" id="KW-0732">Signal</keyword>
<evidence type="ECO:0000313" key="2">
    <source>
        <dbReference type="EMBL" id="SCG49459.1"/>
    </source>
</evidence>
<evidence type="ECO:0000256" key="1">
    <source>
        <dbReference type="SAM" id="SignalP"/>
    </source>
</evidence>
<dbReference type="AlphaFoldDB" id="A0A1C5HTY2"/>
<organism evidence="2 3">
    <name type="scientific">Micromonospora humi</name>
    <dbReference type="NCBI Taxonomy" id="745366"/>
    <lineage>
        <taxon>Bacteria</taxon>
        <taxon>Bacillati</taxon>
        <taxon>Actinomycetota</taxon>
        <taxon>Actinomycetes</taxon>
        <taxon>Micromonosporales</taxon>
        <taxon>Micromonosporaceae</taxon>
        <taxon>Micromonospora</taxon>
    </lineage>
</organism>
<gene>
    <name evidence="2" type="ORF">GA0070213_10415</name>
</gene>
<feature type="signal peptide" evidence="1">
    <location>
        <begin position="1"/>
        <end position="24"/>
    </location>
</feature>
<feature type="chain" id="PRO_5008718047" evidence="1">
    <location>
        <begin position="25"/>
        <end position="434"/>
    </location>
</feature>
<name>A0A1C5HTY2_9ACTN</name>
<dbReference type="EMBL" id="FMDM01000004">
    <property type="protein sequence ID" value="SCG49459.1"/>
    <property type="molecule type" value="Genomic_DNA"/>
</dbReference>